<evidence type="ECO:0000256" key="3">
    <source>
        <dbReference type="ARBA" id="ARBA00022679"/>
    </source>
</evidence>
<protein>
    <recommendedName>
        <fullName evidence="9">Carbohydrate sulfotransferase</fullName>
        <ecNumber evidence="9">2.8.2.-</ecNumber>
    </recommendedName>
</protein>
<accession>A0A7D9HAW1</accession>
<proteinExistence type="inferred from homology"/>
<evidence type="ECO:0000256" key="1">
    <source>
        <dbReference type="ARBA" id="ARBA00004323"/>
    </source>
</evidence>
<organism evidence="10 11">
    <name type="scientific">Paramuricea clavata</name>
    <name type="common">Red gorgonian</name>
    <name type="synonym">Violescent sea-whip</name>
    <dbReference type="NCBI Taxonomy" id="317549"/>
    <lineage>
        <taxon>Eukaryota</taxon>
        <taxon>Metazoa</taxon>
        <taxon>Cnidaria</taxon>
        <taxon>Anthozoa</taxon>
        <taxon>Octocorallia</taxon>
        <taxon>Malacalcyonacea</taxon>
        <taxon>Plexauridae</taxon>
        <taxon>Paramuricea</taxon>
    </lineage>
</organism>
<comment type="caution">
    <text evidence="10">The sequence shown here is derived from an EMBL/GenBank/DDBJ whole genome shotgun (WGS) entry which is preliminary data.</text>
</comment>
<dbReference type="PANTHER" id="PTHR12137:SF33">
    <property type="entry name" value="CARBOHYDRATE SULFOTRANSFERASE 14"/>
    <property type="match status" value="1"/>
</dbReference>
<dbReference type="InterPro" id="IPR018011">
    <property type="entry name" value="Carb_sulfotrans_8-10"/>
</dbReference>
<keyword evidence="5" id="KW-1133">Transmembrane helix</keyword>
<dbReference type="InterPro" id="IPR005331">
    <property type="entry name" value="Sulfotransferase"/>
</dbReference>
<gene>
    <name evidence="10" type="ORF">PACLA_8A051420</name>
</gene>
<keyword evidence="8 9" id="KW-0325">Glycoprotein</keyword>
<dbReference type="Proteomes" id="UP001152795">
    <property type="component" value="Unassembled WGS sequence"/>
</dbReference>
<dbReference type="EMBL" id="CACRXK020000101">
    <property type="protein sequence ID" value="CAB3978291.1"/>
    <property type="molecule type" value="Genomic_DNA"/>
</dbReference>
<evidence type="ECO:0000313" key="10">
    <source>
        <dbReference type="EMBL" id="CAB3978291.1"/>
    </source>
</evidence>
<keyword evidence="9" id="KW-0735">Signal-anchor</keyword>
<sequence length="210" mass="25353">MLTLQNFTDDSNAIRYFDHRGFEFLSDVSPDERDHILKTFFKFLFVRNPLARILSAYRNKFQHNNGQFQVKFGRDIVRRYRKPSIPTNEVIGNDVTLQEFVRYLIDKENYVHNMNEHWMPMYELCQPCYVNYDFIGSFENLDLDTSALLAKLRASKRITFPKKQSFYGKKLDGKEVARFYVNLTLDEYRSLHKRYIYDFKCFSYKFPFEI</sequence>
<dbReference type="EC" id="2.8.2.-" evidence="9"/>
<evidence type="ECO:0000256" key="6">
    <source>
        <dbReference type="ARBA" id="ARBA00023034"/>
    </source>
</evidence>
<dbReference type="GO" id="GO:0008146">
    <property type="term" value="F:sulfotransferase activity"/>
    <property type="evidence" value="ECO:0007669"/>
    <property type="project" value="InterPro"/>
</dbReference>
<evidence type="ECO:0000256" key="2">
    <source>
        <dbReference type="ARBA" id="ARBA00006339"/>
    </source>
</evidence>
<evidence type="ECO:0000313" key="11">
    <source>
        <dbReference type="Proteomes" id="UP001152795"/>
    </source>
</evidence>
<keyword evidence="9" id="KW-0119">Carbohydrate metabolism</keyword>
<dbReference type="PANTHER" id="PTHR12137">
    <property type="entry name" value="CARBOHYDRATE SULFOTRANSFERASE"/>
    <property type="match status" value="1"/>
</dbReference>
<dbReference type="GO" id="GO:0000139">
    <property type="term" value="C:Golgi membrane"/>
    <property type="evidence" value="ECO:0007669"/>
    <property type="project" value="UniProtKB-SubCell"/>
</dbReference>
<evidence type="ECO:0000256" key="4">
    <source>
        <dbReference type="ARBA" id="ARBA00022692"/>
    </source>
</evidence>
<keyword evidence="11" id="KW-1185">Reference proteome</keyword>
<keyword evidence="7" id="KW-0472">Membrane</keyword>
<dbReference type="GO" id="GO:0016051">
    <property type="term" value="P:carbohydrate biosynthetic process"/>
    <property type="evidence" value="ECO:0007669"/>
    <property type="project" value="InterPro"/>
</dbReference>
<evidence type="ECO:0000256" key="5">
    <source>
        <dbReference type="ARBA" id="ARBA00022989"/>
    </source>
</evidence>
<evidence type="ECO:0000256" key="7">
    <source>
        <dbReference type="ARBA" id="ARBA00023136"/>
    </source>
</evidence>
<dbReference type="OrthoDB" id="2019940at2759"/>
<evidence type="ECO:0000256" key="8">
    <source>
        <dbReference type="ARBA" id="ARBA00023180"/>
    </source>
</evidence>
<evidence type="ECO:0000256" key="9">
    <source>
        <dbReference type="RuleBase" id="RU364020"/>
    </source>
</evidence>
<keyword evidence="4" id="KW-0812">Transmembrane</keyword>
<keyword evidence="6 9" id="KW-0333">Golgi apparatus</keyword>
<name>A0A7D9HAW1_PARCT</name>
<comment type="similarity">
    <text evidence="2 9">Belongs to the sulfotransferase 2 family.</text>
</comment>
<dbReference type="AlphaFoldDB" id="A0A7D9HAW1"/>
<dbReference type="Pfam" id="PF03567">
    <property type="entry name" value="Sulfotransfer_2"/>
    <property type="match status" value="1"/>
</dbReference>
<keyword evidence="3 9" id="KW-0808">Transferase</keyword>
<comment type="subcellular location">
    <subcellularLocation>
        <location evidence="1 9">Golgi apparatus membrane</location>
        <topology evidence="1 9">Single-pass type II membrane protein</topology>
    </subcellularLocation>
</comment>
<reference evidence="10" key="1">
    <citation type="submission" date="2020-04" db="EMBL/GenBank/DDBJ databases">
        <authorList>
            <person name="Alioto T."/>
            <person name="Alioto T."/>
            <person name="Gomez Garrido J."/>
        </authorList>
    </citation>
    <scope>NUCLEOTIDE SEQUENCE</scope>
    <source>
        <strain evidence="10">A484AB</strain>
    </source>
</reference>